<evidence type="ECO:0000256" key="1">
    <source>
        <dbReference type="SAM" id="MobiDB-lite"/>
    </source>
</evidence>
<proteinExistence type="predicted"/>
<sequence length="133" mass="15087">MGGMNRSDDRYLVIRGRRWRRTDPALDADVVRALKSHLGRARSQIGRAGRDDDPASVRSARDRVQLAKEGLGERGPAWWERPEDERRRQAADRLARLERLDASARDADTDDDGGEQPHHGERPEGVDEERPGE</sequence>
<feature type="compositionally biased region" description="Basic and acidic residues" evidence="1">
    <location>
        <begin position="48"/>
        <end position="72"/>
    </location>
</feature>
<evidence type="ECO:0008006" key="4">
    <source>
        <dbReference type="Google" id="ProtNLM"/>
    </source>
</evidence>
<feature type="compositionally biased region" description="Basic and acidic residues" evidence="1">
    <location>
        <begin position="115"/>
        <end position="133"/>
    </location>
</feature>
<protein>
    <recommendedName>
        <fullName evidence="4">Biopolymer transporter Tol</fullName>
    </recommendedName>
</protein>
<dbReference type="EMBL" id="BSDQ01000001">
    <property type="protein sequence ID" value="GLI32468.1"/>
    <property type="molecule type" value="Genomic_DNA"/>
</dbReference>
<comment type="caution">
    <text evidence="2">The sequence shown here is derived from an EMBL/GenBank/DDBJ whole genome shotgun (WGS) entry which is preliminary data.</text>
</comment>
<feature type="region of interest" description="Disordered" evidence="1">
    <location>
        <begin position="37"/>
        <end position="133"/>
    </location>
</feature>
<evidence type="ECO:0000313" key="2">
    <source>
        <dbReference type="EMBL" id="GLI32468.1"/>
    </source>
</evidence>
<reference evidence="2" key="1">
    <citation type="submission" date="2022-12" db="EMBL/GenBank/DDBJ databases">
        <title>Reference genome sequencing for broad-spectrum identification of bacterial and archaeal isolates by mass spectrometry.</title>
        <authorList>
            <person name="Sekiguchi Y."/>
            <person name="Tourlousse D.M."/>
        </authorList>
    </citation>
    <scope>NUCLEOTIDE SEQUENCE</scope>
    <source>
        <strain evidence="2">5-2</strain>
    </source>
</reference>
<keyword evidence="3" id="KW-1185">Reference proteome</keyword>
<evidence type="ECO:0000313" key="3">
    <source>
        <dbReference type="Proteomes" id="UP001144451"/>
    </source>
</evidence>
<accession>A0ABQ5RKS2</accession>
<organism evidence="2 3">
    <name type="scientific">Brachybacterium conglomeratum</name>
    <dbReference type="NCBI Taxonomy" id="47846"/>
    <lineage>
        <taxon>Bacteria</taxon>
        <taxon>Bacillati</taxon>
        <taxon>Actinomycetota</taxon>
        <taxon>Actinomycetes</taxon>
        <taxon>Micrococcales</taxon>
        <taxon>Dermabacteraceae</taxon>
        <taxon>Brachybacterium</taxon>
    </lineage>
</organism>
<name>A0ABQ5RKS2_9MICO</name>
<dbReference type="Proteomes" id="UP001144451">
    <property type="component" value="Unassembled WGS sequence"/>
</dbReference>
<feature type="compositionally biased region" description="Basic and acidic residues" evidence="1">
    <location>
        <begin position="80"/>
        <end position="107"/>
    </location>
</feature>
<gene>
    <name evidence="2" type="ORF">BCONGLO52_33090</name>
</gene>